<feature type="chain" id="PRO_5042618103" description="Lipocalin-like domain-containing protein" evidence="1">
    <location>
        <begin position="25"/>
        <end position="130"/>
    </location>
</feature>
<accession>A0AAJ5X4B6</accession>
<reference evidence="2" key="1">
    <citation type="submission" date="2023-03" db="EMBL/GenBank/DDBJ databases">
        <title>Andean soil-derived lignocellulolytic bacterial consortium as a source of novel taxa and putative plastic-active enzymes.</title>
        <authorList>
            <person name="Diaz-Garcia L."/>
            <person name="Chuvochina M."/>
            <person name="Feuerriegel G."/>
            <person name="Bunk B."/>
            <person name="Sproer C."/>
            <person name="Streit W.R."/>
            <person name="Rodriguez L.M."/>
            <person name="Overmann J."/>
            <person name="Jimenez D.J."/>
        </authorList>
    </citation>
    <scope>NUCLEOTIDE SEQUENCE</scope>
    <source>
        <strain evidence="2">MAG 26</strain>
    </source>
</reference>
<protein>
    <recommendedName>
        <fullName evidence="4">Lipocalin-like domain-containing protein</fullName>
    </recommendedName>
</protein>
<evidence type="ECO:0000313" key="3">
    <source>
        <dbReference type="Proteomes" id="UP001218362"/>
    </source>
</evidence>
<name>A0AAJ5X4B6_9SPHN</name>
<evidence type="ECO:0000313" key="2">
    <source>
        <dbReference type="EMBL" id="WEK45800.1"/>
    </source>
</evidence>
<evidence type="ECO:0000256" key="1">
    <source>
        <dbReference type="SAM" id="SignalP"/>
    </source>
</evidence>
<organism evidence="2 3">
    <name type="scientific">Candidatus Andeanibacterium colombiense</name>
    <dbReference type="NCBI Taxonomy" id="3121345"/>
    <lineage>
        <taxon>Bacteria</taxon>
        <taxon>Pseudomonadati</taxon>
        <taxon>Pseudomonadota</taxon>
        <taxon>Alphaproteobacteria</taxon>
        <taxon>Sphingomonadales</taxon>
        <taxon>Sphingomonadaceae</taxon>
        <taxon>Candidatus Andeanibacterium</taxon>
    </lineage>
</organism>
<sequence length="130" mass="13522">MTRFVRLAAVALAGAALYASPSYAASEAVGKWNIVADAQGQQYKSSLTVAEGADGSYTADIQQDEGPMGPMKSSVSEVKVDGAMVSFKQHIATDQMNLDLTYKLTVTGDTLAGEANADFGAIPITGTRAK</sequence>
<proteinExistence type="predicted"/>
<evidence type="ECO:0008006" key="4">
    <source>
        <dbReference type="Google" id="ProtNLM"/>
    </source>
</evidence>
<dbReference type="Proteomes" id="UP001218362">
    <property type="component" value="Chromosome"/>
</dbReference>
<dbReference type="AlphaFoldDB" id="A0AAJ5X4B6"/>
<gene>
    <name evidence="2" type="ORF">P0Y56_12270</name>
</gene>
<dbReference type="KEGG" id="acob:P0Y56_12270"/>
<keyword evidence="1" id="KW-0732">Signal</keyword>
<feature type="signal peptide" evidence="1">
    <location>
        <begin position="1"/>
        <end position="24"/>
    </location>
</feature>
<dbReference type="EMBL" id="CP119316">
    <property type="protein sequence ID" value="WEK45800.1"/>
    <property type="molecule type" value="Genomic_DNA"/>
</dbReference>